<gene>
    <name evidence="4" type="primary">SH3YL1_4</name>
    <name evidence="4" type="ORF">PHYPSEUDO_009823</name>
</gene>
<sequence length="479" mass="50835">MPLHMPYHSTMDKEIVKAAAILDSCFSSTVDADSAIPAEMIQKAAGLAFLTVIKAGMIWTGKMGTGVVVARLEDGSWSPPSGIGTAGLGFGAEIGGEIIDFLIVLGSPSAVKTFKKGTQVSVGAGLDLAVGPVGRSAGASVNAGGGGVSGNYTYSHAKGAFAGVGLHGSTFMVRGEMNSQFYGRKVTPNEILSGQVAPPAACDVLFESIRRAGGQQGLGVEPNPNSFGSGRTSSSNSYGHSNSNGTPDAADHAAAARASFTTGTHNSSFSNSNRSSSSAATSRSLPAPTTMQTDPNDPRLRRYSSYKSERELYAQFEQRKSGVAPPMPTESTHSHPTNPSLKYKSYPAPAPNTSYTAPPEAQALYNSFVQPTAPKAPQQTVPPLPSSAKGTEMKQVYSEVMNFVETKCPYANLQVFKDNCRLFGQDSMSLDAFFSYLLSICSHPQMNELVPKLVRLLPTQEKRERLWTLYVREILLIKI</sequence>
<dbReference type="AlphaFoldDB" id="A0A8T1VEJ3"/>
<protein>
    <submittedName>
        <fullName evidence="4">SH3 domain-containing YSC84-like protein 1</fullName>
    </submittedName>
</protein>
<dbReference type="Pfam" id="PF04366">
    <property type="entry name" value="Ysc84"/>
    <property type="match status" value="1"/>
</dbReference>
<dbReference type="InterPro" id="IPR007461">
    <property type="entry name" value="Ysc84_actin-binding"/>
</dbReference>
<dbReference type="OrthoDB" id="443981at2759"/>
<dbReference type="EMBL" id="JAGDFM010000409">
    <property type="protein sequence ID" value="KAG7378613.1"/>
    <property type="molecule type" value="Genomic_DNA"/>
</dbReference>
<keyword evidence="5" id="KW-1185">Reference proteome</keyword>
<dbReference type="InterPro" id="IPR051702">
    <property type="entry name" value="SH3_domain_YSC84-like"/>
</dbReference>
<evidence type="ECO:0000256" key="1">
    <source>
        <dbReference type="SAM" id="MobiDB-lite"/>
    </source>
</evidence>
<evidence type="ECO:0000259" key="3">
    <source>
        <dbReference type="Pfam" id="PF23202"/>
    </source>
</evidence>
<accession>A0A8T1VEJ3</accession>
<feature type="domain" description="ZNF598/HEL2 PAH" evidence="3">
    <location>
        <begin position="412"/>
        <end position="470"/>
    </location>
</feature>
<feature type="compositionally biased region" description="Low complexity" evidence="1">
    <location>
        <begin position="225"/>
        <end position="245"/>
    </location>
</feature>
<evidence type="ECO:0000313" key="4">
    <source>
        <dbReference type="EMBL" id="KAG7378613.1"/>
    </source>
</evidence>
<feature type="region of interest" description="Disordered" evidence="1">
    <location>
        <begin position="215"/>
        <end position="301"/>
    </location>
</feature>
<feature type="domain" description="Ysc84 actin-binding" evidence="2">
    <location>
        <begin position="87"/>
        <end position="211"/>
    </location>
</feature>
<dbReference type="InterPro" id="IPR057634">
    <property type="entry name" value="PAH_ZNF598/HEL2"/>
</dbReference>
<feature type="compositionally biased region" description="Polar residues" evidence="1">
    <location>
        <begin position="329"/>
        <end position="340"/>
    </location>
</feature>
<dbReference type="Proteomes" id="UP000694044">
    <property type="component" value="Unassembled WGS sequence"/>
</dbReference>
<dbReference type="Pfam" id="PF23202">
    <property type="entry name" value="PAH_ZNF598"/>
    <property type="match status" value="1"/>
</dbReference>
<dbReference type="PANTHER" id="PTHR15629:SF2">
    <property type="entry name" value="SH3 DOMAIN-CONTAINING YSC84-LIKE PROTEIN 1"/>
    <property type="match status" value="1"/>
</dbReference>
<comment type="caution">
    <text evidence="4">The sequence shown here is derived from an EMBL/GenBank/DDBJ whole genome shotgun (WGS) entry which is preliminary data.</text>
</comment>
<dbReference type="PANTHER" id="PTHR15629">
    <property type="entry name" value="SH3YL1 PROTEIN"/>
    <property type="match status" value="1"/>
</dbReference>
<proteinExistence type="predicted"/>
<dbReference type="CDD" id="cd11526">
    <property type="entry name" value="SYLF_FYVE"/>
    <property type="match status" value="1"/>
</dbReference>
<feature type="compositionally biased region" description="Low complexity" evidence="1">
    <location>
        <begin position="266"/>
        <end position="284"/>
    </location>
</feature>
<evidence type="ECO:0000313" key="5">
    <source>
        <dbReference type="Proteomes" id="UP000694044"/>
    </source>
</evidence>
<reference evidence="4" key="1">
    <citation type="submission" date="2021-02" db="EMBL/GenBank/DDBJ databases">
        <authorList>
            <person name="Palmer J.M."/>
        </authorList>
    </citation>
    <scope>NUCLEOTIDE SEQUENCE</scope>
    <source>
        <strain evidence="4">SCRP734</strain>
    </source>
</reference>
<feature type="region of interest" description="Disordered" evidence="1">
    <location>
        <begin position="319"/>
        <end position="349"/>
    </location>
</feature>
<organism evidence="4 5">
    <name type="scientific">Phytophthora pseudosyringae</name>
    <dbReference type="NCBI Taxonomy" id="221518"/>
    <lineage>
        <taxon>Eukaryota</taxon>
        <taxon>Sar</taxon>
        <taxon>Stramenopiles</taxon>
        <taxon>Oomycota</taxon>
        <taxon>Peronosporomycetes</taxon>
        <taxon>Peronosporales</taxon>
        <taxon>Peronosporaceae</taxon>
        <taxon>Phytophthora</taxon>
    </lineage>
</organism>
<dbReference type="GO" id="GO:0035091">
    <property type="term" value="F:phosphatidylinositol binding"/>
    <property type="evidence" value="ECO:0007669"/>
    <property type="project" value="TreeGrafter"/>
</dbReference>
<name>A0A8T1VEJ3_9STRA</name>
<evidence type="ECO:0000259" key="2">
    <source>
        <dbReference type="Pfam" id="PF04366"/>
    </source>
</evidence>